<gene>
    <name evidence="1" type="ORF">MM415B03657_0006</name>
</gene>
<dbReference type="AlphaFoldDB" id="A0A6M3LPV9"/>
<proteinExistence type="predicted"/>
<name>A0A6M3LPV9_9ZZZZ</name>
<organism evidence="1">
    <name type="scientific">viral metagenome</name>
    <dbReference type="NCBI Taxonomy" id="1070528"/>
    <lineage>
        <taxon>unclassified sequences</taxon>
        <taxon>metagenomes</taxon>
        <taxon>organismal metagenomes</taxon>
    </lineage>
</organism>
<protein>
    <submittedName>
        <fullName evidence="1">Uncharacterized protein</fullName>
    </submittedName>
</protein>
<reference evidence="1" key="1">
    <citation type="submission" date="2020-03" db="EMBL/GenBank/DDBJ databases">
        <title>The deep terrestrial virosphere.</title>
        <authorList>
            <person name="Holmfeldt K."/>
            <person name="Nilsson E."/>
            <person name="Simone D."/>
            <person name="Lopez-Fernandez M."/>
            <person name="Wu X."/>
            <person name="de Brujin I."/>
            <person name="Lundin D."/>
            <person name="Andersson A."/>
            <person name="Bertilsson S."/>
            <person name="Dopson M."/>
        </authorList>
    </citation>
    <scope>NUCLEOTIDE SEQUENCE</scope>
    <source>
        <strain evidence="1">MM415B03657</strain>
    </source>
</reference>
<dbReference type="EMBL" id="MT143284">
    <property type="protein sequence ID" value="QJA95081.1"/>
    <property type="molecule type" value="Genomic_DNA"/>
</dbReference>
<sequence>MILMQHGSRIVRSSELRLDSVRSIVELPSIDQPEAKAQREARIRVLQKKYAKELAQRKPGKHGLL</sequence>
<evidence type="ECO:0000313" key="1">
    <source>
        <dbReference type="EMBL" id="QJA95081.1"/>
    </source>
</evidence>
<accession>A0A6M3LPV9</accession>